<proteinExistence type="predicted"/>
<accession>A0A918LC89</accession>
<evidence type="ECO:0000313" key="1">
    <source>
        <dbReference type="EMBL" id="GGS30221.1"/>
    </source>
</evidence>
<organism evidence="1 2">
    <name type="scientific">Actinokineospora fastidiosa</name>
    <dbReference type="NCBI Taxonomy" id="1816"/>
    <lineage>
        <taxon>Bacteria</taxon>
        <taxon>Bacillati</taxon>
        <taxon>Actinomycetota</taxon>
        <taxon>Actinomycetes</taxon>
        <taxon>Pseudonocardiales</taxon>
        <taxon>Pseudonocardiaceae</taxon>
        <taxon>Actinokineospora</taxon>
    </lineage>
</organism>
<dbReference type="EMBL" id="BMRB01000002">
    <property type="protein sequence ID" value="GGS30221.1"/>
    <property type="molecule type" value="Genomic_DNA"/>
</dbReference>
<protein>
    <recommendedName>
        <fullName evidence="3">DUF2867 domain-containing protein</fullName>
    </recommendedName>
</protein>
<comment type="caution">
    <text evidence="1">The sequence shown here is derived from an EMBL/GenBank/DDBJ whole genome shotgun (WGS) entry which is preliminary data.</text>
</comment>
<reference evidence="1" key="2">
    <citation type="submission" date="2020-09" db="EMBL/GenBank/DDBJ databases">
        <authorList>
            <person name="Sun Q."/>
            <person name="Ohkuma M."/>
        </authorList>
    </citation>
    <scope>NUCLEOTIDE SEQUENCE</scope>
    <source>
        <strain evidence="1">JCM 3276</strain>
    </source>
</reference>
<sequence length="106" mass="11748">MSSWSTWSGWARTGCATRVAVSRTAGGEPPLARLLMQTRWRLGALLGWAQGDDGDHELRMAVLVKPNGRFGRLCTAAIAPFRHLVVHPALTRQWERAWRERAAVGA</sequence>
<dbReference type="RefSeq" id="WP_189210549.1">
    <property type="nucleotide sequence ID" value="NZ_BMRB01000002.1"/>
</dbReference>
<reference evidence="1" key="1">
    <citation type="journal article" date="2014" name="Int. J. Syst. Evol. Microbiol.">
        <title>Complete genome sequence of Corynebacterium casei LMG S-19264T (=DSM 44701T), isolated from a smear-ripened cheese.</title>
        <authorList>
            <consortium name="US DOE Joint Genome Institute (JGI-PGF)"/>
            <person name="Walter F."/>
            <person name="Albersmeier A."/>
            <person name="Kalinowski J."/>
            <person name="Ruckert C."/>
        </authorList>
    </citation>
    <scope>NUCLEOTIDE SEQUENCE</scope>
    <source>
        <strain evidence="1">JCM 3276</strain>
    </source>
</reference>
<gene>
    <name evidence="1" type="ORF">GCM10010171_24660</name>
</gene>
<keyword evidence="2" id="KW-1185">Reference proteome</keyword>
<dbReference type="AlphaFoldDB" id="A0A918LC89"/>
<name>A0A918LC89_9PSEU</name>
<dbReference type="InterPro" id="IPR021295">
    <property type="entry name" value="DUF2867"/>
</dbReference>
<evidence type="ECO:0000313" key="2">
    <source>
        <dbReference type="Proteomes" id="UP000660680"/>
    </source>
</evidence>
<dbReference type="Pfam" id="PF11066">
    <property type="entry name" value="DUF2867"/>
    <property type="match status" value="1"/>
</dbReference>
<evidence type="ECO:0008006" key="3">
    <source>
        <dbReference type="Google" id="ProtNLM"/>
    </source>
</evidence>
<dbReference type="Proteomes" id="UP000660680">
    <property type="component" value="Unassembled WGS sequence"/>
</dbReference>